<protein>
    <recommendedName>
        <fullName evidence="4">Phospholipase/carboxylesterase/thioesterase domain-containing protein</fullName>
    </recommendedName>
</protein>
<dbReference type="InterPro" id="IPR050955">
    <property type="entry name" value="Plant_Biomass_Hydrol_Est"/>
</dbReference>
<evidence type="ECO:0000256" key="2">
    <source>
        <dbReference type="ARBA" id="ARBA00022801"/>
    </source>
</evidence>
<accession>A0A0F9V3N4</accession>
<keyword evidence="1" id="KW-0732">Signal</keyword>
<evidence type="ECO:0008006" key="4">
    <source>
        <dbReference type="Google" id="ProtNLM"/>
    </source>
</evidence>
<proteinExistence type="predicted"/>
<keyword evidence="2" id="KW-0378">Hydrolase</keyword>
<name>A0A0F9V3N4_9ZZZZ</name>
<dbReference type="SUPFAM" id="SSF53474">
    <property type="entry name" value="alpha/beta-Hydrolases"/>
    <property type="match status" value="1"/>
</dbReference>
<dbReference type="GO" id="GO:0016787">
    <property type="term" value="F:hydrolase activity"/>
    <property type="evidence" value="ECO:0007669"/>
    <property type="project" value="UniProtKB-KW"/>
</dbReference>
<dbReference type="Gene3D" id="3.40.50.1820">
    <property type="entry name" value="alpha/beta hydrolase"/>
    <property type="match status" value="1"/>
</dbReference>
<evidence type="ECO:0000256" key="1">
    <source>
        <dbReference type="ARBA" id="ARBA00022729"/>
    </source>
</evidence>
<reference evidence="3" key="1">
    <citation type="journal article" date="2015" name="Nature">
        <title>Complex archaea that bridge the gap between prokaryotes and eukaryotes.</title>
        <authorList>
            <person name="Spang A."/>
            <person name="Saw J.H."/>
            <person name="Jorgensen S.L."/>
            <person name="Zaremba-Niedzwiedzka K."/>
            <person name="Martijn J."/>
            <person name="Lind A.E."/>
            <person name="van Eijk R."/>
            <person name="Schleper C."/>
            <person name="Guy L."/>
            <person name="Ettema T.J."/>
        </authorList>
    </citation>
    <scope>NUCLEOTIDE SEQUENCE</scope>
</reference>
<dbReference type="PANTHER" id="PTHR43037">
    <property type="entry name" value="UNNAMED PRODUCT-RELATED"/>
    <property type="match status" value="1"/>
</dbReference>
<organism evidence="3">
    <name type="scientific">marine sediment metagenome</name>
    <dbReference type="NCBI Taxonomy" id="412755"/>
    <lineage>
        <taxon>unclassified sequences</taxon>
        <taxon>metagenomes</taxon>
        <taxon>ecological metagenomes</taxon>
    </lineage>
</organism>
<comment type="caution">
    <text evidence="3">The sequence shown here is derived from an EMBL/GenBank/DDBJ whole genome shotgun (WGS) entry which is preliminary data.</text>
</comment>
<dbReference type="EMBL" id="LAZR01000457">
    <property type="protein sequence ID" value="KKN68136.1"/>
    <property type="molecule type" value="Genomic_DNA"/>
</dbReference>
<evidence type="ECO:0000313" key="3">
    <source>
        <dbReference type="EMBL" id="KKN68136.1"/>
    </source>
</evidence>
<dbReference type="AlphaFoldDB" id="A0A0F9V3N4"/>
<dbReference type="PANTHER" id="PTHR43037:SF5">
    <property type="entry name" value="FERULOYL ESTERASE"/>
    <property type="match status" value="1"/>
</dbReference>
<gene>
    <name evidence="3" type="ORF">LCGC14_0454490</name>
</gene>
<dbReference type="PROSITE" id="PS51257">
    <property type="entry name" value="PROKAR_LIPOPROTEIN"/>
    <property type="match status" value="1"/>
</dbReference>
<dbReference type="InterPro" id="IPR029058">
    <property type="entry name" value="AB_hydrolase_fold"/>
</dbReference>
<sequence>MTTMHRTVLLLVATGLLAGCPVPQAQNTPVGQWHETDPLTGAGYYIYVPSTYSHDKPAPVIVSCHGTPPFDIAEHHIREWKMLGENFGCIIITPEMTGTDGILGDGPIVAMEANERRIMSILCQLGYRYNIDRANIMITGFSGGGFPAYWVGMRHPDVFSVIAARNCNFSESNLDGWYSPDAVRSAVLVYYGSNDATAIQMQSRRAIDYLRVRGFRVTGRIIPGIGHERRPEVAMRFFRSHWHRPEPSLPVQ</sequence>